<dbReference type="PANTHER" id="PTHR43877">
    <property type="entry name" value="AMINOALKYLPHOSPHONATE N-ACETYLTRANSFERASE-RELATED-RELATED"/>
    <property type="match status" value="1"/>
</dbReference>
<dbReference type="InterPro" id="IPR000182">
    <property type="entry name" value="GNAT_dom"/>
</dbReference>
<evidence type="ECO:0000256" key="2">
    <source>
        <dbReference type="ARBA" id="ARBA00023315"/>
    </source>
</evidence>
<dbReference type="PROSITE" id="PS51186">
    <property type="entry name" value="GNAT"/>
    <property type="match status" value="1"/>
</dbReference>
<dbReference type="InterPro" id="IPR050832">
    <property type="entry name" value="Bact_Acetyltransf"/>
</dbReference>
<name>A0AAN4VYI5_9BACT</name>
<evidence type="ECO:0000313" key="4">
    <source>
        <dbReference type="EMBL" id="GJM61411.1"/>
    </source>
</evidence>
<evidence type="ECO:0000259" key="3">
    <source>
        <dbReference type="PROSITE" id="PS51186"/>
    </source>
</evidence>
<keyword evidence="2" id="KW-0012">Acyltransferase</keyword>
<organism evidence="4 5">
    <name type="scientific">Persicobacter diffluens</name>
    <dbReference type="NCBI Taxonomy" id="981"/>
    <lineage>
        <taxon>Bacteria</taxon>
        <taxon>Pseudomonadati</taxon>
        <taxon>Bacteroidota</taxon>
        <taxon>Cytophagia</taxon>
        <taxon>Cytophagales</taxon>
        <taxon>Persicobacteraceae</taxon>
        <taxon>Persicobacter</taxon>
    </lineage>
</organism>
<evidence type="ECO:0000313" key="5">
    <source>
        <dbReference type="Proteomes" id="UP001310022"/>
    </source>
</evidence>
<sequence length="152" mass="17055">MLSLLRTNSSHPDFLQLVQNLDQDLAIRNGEDNAFYAQFNKVDAIPCVVVAFLEGKPVGCGAMKSFSPGKMEIKRMFTLEACREKGVASAILKELEQWAKELGMQSCVLETGIQQPEAIGLYQKQQYQRIPNYGPYAMVEDSLCFEKQLAEI</sequence>
<dbReference type="Gene3D" id="3.40.630.30">
    <property type="match status" value="1"/>
</dbReference>
<feature type="domain" description="N-acetyltransferase" evidence="3">
    <location>
        <begin position="3"/>
        <end position="150"/>
    </location>
</feature>
<keyword evidence="1" id="KW-0808">Transferase</keyword>
<dbReference type="AlphaFoldDB" id="A0AAN4VYI5"/>
<dbReference type="PANTHER" id="PTHR43877:SF2">
    <property type="entry name" value="AMINOALKYLPHOSPHONATE N-ACETYLTRANSFERASE-RELATED"/>
    <property type="match status" value="1"/>
</dbReference>
<gene>
    <name evidence="4" type="ORF">PEDI_19630</name>
</gene>
<dbReference type="EMBL" id="BQKE01000001">
    <property type="protein sequence ID" value="GJM61411.1"/>
    <property type="molecule type" value="Genomic_DNA"/>
</dbReference>
<dbReference type="Pfam" id="PF00583">
    <property type="entry name" value="Acetyltransf_1"/>
    <property type="match status" value="1"/>
</dbReference>
<dbReference type="GO" id="GO:0016747">
    <property type="term" value="F:acyltransferase activity, transferring groups other than amino-acyl groups"/>
    <property type="evidence" value="ECO:0007669"/>
    <property type="project" value="InterPro"/>
</dbReference>
<dbReference type="Proteomes" id="UP001310022">
    <property type="component" value="Unassembled WGS sequence"/>
</dbReference>
<dbReference type="RefSeq" id="WP_338236963.1">
    <property type="nucleotide sequence ID" value="NZ_BQKE01000001.1"/>
</dbReference>
<evidence type="ECO:0000256" key="1">
    <source>
        <dbReference type="ARBA" id="ARBA00022679"/>
    </source>
</evidence>
<proteinExistence type="predicted"/>
<keyword evidence="5" id="KW-1185">Reference proteome</keyword>
<protein>
    <submittedName>
        <fullName evidence="4">N-acetyltransferase</fullName>
    </submittedName>
</protein>
<dbReference type="SUPFAM" id="SSF55729">
    <property type="entry name" value="Acyl-CoA N-acyltransferases (Nat)"/>
    <property type="match status" value="1"/>
</dbReference>
<dbReference type="CDD" id="cd04301">
    <property type="entry name" value="NAT_SF"/>
    <property type="match status" value="1"/>
</dbReference>
<reference evidence="4 5" key="1">
    <citation type="submission" date="2021-12" db="EMBL/GenBank/DDBJ databases">
        <title>Genome sequencing of bacteria with rrn-lacking chromosome and rrn-plasmid.</title>
        <authorList>
            <person name="Anda M."/>
            <person name="Iwasaki W."/>
        </authorList>
    </citation>
    <scope>NUCLEOTIDE SEQUENCE [LARGE SCALE GENOMIC DNA]</scope>
    <source>
        <strain evidence="4 5">NBRC 15940</strain>
    </source>
</reference>
<dbReference type="InterPro" id="IPR016181">
    <property type="entry name" value="Acyl_CoA_acyltransferase"/>
</dbReference>
<comment type="caution">
    <text evidence="4">The sequence shown here is derived from an EMBL/GenBank/DDBJ whole genome shotgun (WGS) entry which is preliminary data.</text>
</comment>
<accession>A0AAN4VYI5</accession>